<feature type="signal peptide" evidence="2">
    <location>
        <begin position="1"/>
        <end position="27"/>
    </location>
</feature>
<reference evidence="3 4" key="1">
    <citation type="submission" date="2023-03" db="EMBL/GenBank/DDBJ databases">
        <title>Thalassotalea loyana LMG 22536T draft genome sequence.</title>
        <authorList>
            <person name="Sawabe T."/>
        </authorList>
    </citation>
    <scope>NUCLEOTIDE SEQUENCE [LARGE SCALE GENOMIC DNA]</scope>
    <source>
        <strain evidence="3 4">LMG 22536</strain>
    </source>
</reference>
<organism evidence="3 4">
    <name type="scientific">Thalassotalea loyana</name>
    <dbReference type="NCBI Taxonomy" id="280483"/>
    <lineage>
        <taxon>Bacteria</taxon>
        <taxon>Pseudomonadati</taxon>
        <taxon>Pseudomonadota</taxon>
        <taxon>Gammaproteobacteria</taxon>
        <taxon>Alteromonadales</taxon>
        <taxon>Colwelliaceae</taxon>
        <taxon>Thalassotalea</taxon>
    </lineage>
</organism>
<evidence type="ECO:0000256" key="2">
    <source>
        <dbReference type="SAM" id="SignalP"/>
    </source>
</evidence>
<accession>A0ABQ6H8L4</accession>
<evidence type="ECO:0008006" key="5">
    <source>
        <dbReference type="Google" id="ProtNLM"/>
    </source>
</evidence>
<proteinExistence type="inferred from homology"/>
<dbReference type="PANTHER" id="PTHR35936">
    <property type="entry name" value="MEMBRANE-BOUND LYTIC MUREIN TRANSGLYCOSYLASE F"/>
    <property type="match status" value="1"/>
</dbReference>
<dbReference type="PANTHER" id="PTHR35936:SF6">
    <property type="entry name" value="AMINO ACID ABC TRANSPORTER SUBSTRATE-BINDING PAAT FAMILY PROTEIN"/>
    <property type="match status" value="1"/>
</dbReference>
<comment type="similarity">
    <text evidence="1">Belongs to the bacterial solute-binding protein 3 family.</text>
</comment>
<name>A0ABQ6H8L4_9GAMM</name>
<comment type="caution">
    <text evidence="3">The sequence shown here is derived from an EMBL/GenBank/DDBJ whole genome shotgun (WGS) entry which is preliminary data.</text>
</comment>
<dbReference type="SUPFAM" id="SSF53850">
    <property type="entry name" value="Periplasmic binding protein-like II"/>
    <property type="match status" value="2"/>
</dbReference>
<dbReference type="Gene3D" id="3.40.190.10">
    <property type="entry name" value="Periplasmic binding protein-like II"/>
    <property type="match status" value="4"/>
</dbReference>
<evidence type="ECO:0000313" key="4">
    <source>
        <dbReference type="Proteomes" id="UP001157134"/>
    </source>
</evidence>
<dbReference type="EMBL" id="BSSV01000001">
    <property type="protein sequence ID" value="GLX84329.1"/>
    <property type="molecule type" value="Genomic_DNA"/>
</dbReference>
<dbReference type="Proteomes" id="UP001157134">
    <property type="component" value="Unassembled WGS sequence"/>
</dbReference>
<evidence type="ECO:0000313" key="3">
    <source>
        <dbReference type="EMBL" id="GLX84329.1"/>
    </source>
</evidence>
<protein>
    <recommendedName>
        <fullName evidence="5">Solute-binding protein family 3/N-terminal domain-containing protein</fullName>
    </recommendedName>
</protein>
<gene>
    <name evidence="3" type="ORF">tloyanaT_05810</name>
</gene>
<feature type="chain" id="PRO_5046889718" description="Solute-binding protein family 3/N-terminal domain-containing protein" evidence="2">
    <location>
        <begin position="28"/>
        <end position="501"/>
    </location>
</feature>
<evidence type="ECO:0000256" key="1">
    <source>
        <dbReference type="ARBA" id="ARBA00010333"/>
    </source>
</evidence>
<sequence>MNLIRVKQLLFTSLLLSILLTSPVANSIDKEKIIVGADIWQGVTNEDGTGTYLELLYHVYGKENIQVDFMSFNRAIDAFNRGKIDIAVGLFRDDAERAIFPNWYLDVEYPIVALYHKERNDINSVKDLESLNLGWMRGYDYGRYLPEAKNIYQLNTLYTGFELLMKGRIDAIIDYEYNIPERYADKLVAYEIIPERYIFNAFQKNLHGKKLAETYDRRMAQMRDDGTLKSLFKEEYVHSNFANFNPNKRSMLIFTDEAGVFYKHKSDSVELSNRLSSSLSAIFELMLNYRIEYKLVTDFSDIAKYSNQEDVCFSDMIKTPEREKLFVFSKPTSLYLGLALHATEPLDISGNAKLTELAHYYPDYRLGLVNGRSYGENLDNVLSKIPVLNVFDVPAEVDKIAKLFTRKRFDLLVEYPQDIHYYWDQYSNEELYSYPIEGAAPYILGHFMCSNTESGRAFVSEVNASLKRLNAGNTLFNMQQQFIAPSQKKIFEQYFNLGVKQ</sequence>
<keyword evidence="2" id="KW-0732">Signal</keyword>
<keyword evidence="4" id="KW-1185">Reference proteome</keyword>
<dbReference type="RefSeq" id="WP_284295883.1">
    <property type="nucleotide sequence ID" value="NZ_BSSV01000001.1"/>
</dbReference>